<keyword evidence="2" id="KW-0812">Transmembrane</keyword>
<keyword evidence="2" id="KW-1133">Transmembrane helix</keyword>
<accession>A0A558GNJ9</accession>
<feature type="transmembrane region" description="Helical" evidence="2">
    <location>
        <begin position="35"/>
        <end position="57"/>
    </location>
</feature>
<name>A0A558GNJ9_PAENT</name>
<gene>
    <name evidence="3" type="ORF">FQP90_21150</name>
</gene>
<evidence type="ECO:0000313" key="3">
    <source>
        <dbReference type="EMBL" id="TVU58459.1"/>
    </source>
</evidence>
<feature type="region of interest" description="Disordered" evidence="1">
    <location>
        <begin position="1"/>
        <end position="21"/>
    </location>
</feature>
<dbReference type="Proteomes" id="UP000316500">
    <property type="component" value="Unassembled WGS sequence"/>
</dbReference>
<dbReference type="OrthoDB" id="9885685at2"/>
<evidence type="ECO:0000313" key="4">
    <source>
        <dbReference type="Proteomes" id="UP000316500"/>
    </source>
</evidence>
<sequence>MPEPDKRPTDKKSRAKPGRGLKSAYESLGGFTKGMITWLGAVASLVAALVGATYLVAPDLKPRDKLGAAVDRIGIQQDIAYCEYEAKLASENSECQEGPDARRGVEVVVHASLNGFSDRIYFMRVTLLDSETLRAIAVAHSGCEGKSPKANEDGVTWRCWSGSPPAGTSYIVRAELFDDGSYAGQKRDVARGHVLLDFIDSQKITSVPQILG</sequence>
<dbReference type="AlphaFoldDB" id="A0A558GNJ9"/>
<evidence type="ECO:0000256" key="1">
    <source>
        <dbReference type="SAM" id="MobiDB-lite"/>
    </source>
</evidence>
<reference evidence="3 4" key="1">
    <citation type="submission" date="2019-07" db="EMBL/GenBank/DDBJ databases">
        <title>Diversity of Bacteria from Kongsfjorden, Arctic.</title>
        <authorList>
            <person name="Yu Y."/>
        </authorList>
    </citation>
    <scope>NUCLEOTIDE SEQUENCE [LARGE SCALE GENOMIC DNA]</scope>
    <source>
        <strain evidence="3 4">SM1928</strain>
    </source>
</reference>
<evidence type="ECO:0000256" key="2">
    <source>
        <dbReference type="SAM" id="Phobius"/>
    </source>
</evidence>
<dbReference type="EMBL" id="VNFK01000024">
    <property type="protein sequence ID" value="TVU58459.1"/>
    <property type="molecule type" value="Genomic_DNA"/>
</dbReference>
<proteinExistence type="predicted"/>
<protein>
    <submittedName>
        <fullName evidence="3">Uncharacterized protein</fullName>
    </submittedName>
</protein>
<organism evidence="3 4">
    <name type="scientific">Paenarthrobacter nitroguajacolicus</name>
    <name type="common">Arthrobacter nitroguajacolicus</name>
    <dbReference type="NCBI Taxonomy" id="211146"/>
    <lineage>
        <taxon>Bacteria</taxon>
        <taxon>Bacillati</taxon>
        <taxon>Actinomycetota</taxon>
        <taxon>Actinomycetes</taxon>
        <taxon>Micrococcales</taxon>
        <taxon>Micrococcaceae</taxon>
        <taxon>Paenarthrobacter</taxon>
    </lineage>
</organism>
<feature type="compositionally biased region" description="Basic and acidic residues" evidence="1">
    <location>
        <begin position="1"/>
        <end position="12"/>
    </location>
</feature>
<dbReference type="RefSeq" id="WP_144653038.1">
    <property type="nucleotide sequence ID" value="NZ_VNFK01000024.1"/>
</dbReference>
<keyword evidence="2" id="KW-0472">Membrane</keyword>
<comment type="caution">
    <text evidence="3">The sequence shown here is derived from an EMBL/GenBank/DDBJ whole genome shotgun (WGS) entry which is preliminary data.</text>
</comment>